<gene>
    <name evidence="3" type="ORF">FCM35_KLT13467</name>
</gene>
<dbReference type="Gene3D" id="1.20.1280.50">
    <property type="match status" value="1"/>
</dbReference>
<sequence>MAKRRSDSLPIPPVTAKKPRSHPTRRRRVVVDRISQLPDTLLVTILSLLPIKDAAGTSVLSHRFRTIWTTCPSLEISRVEFSNGCRFSEATNKCLQQHDTDFKLLRFSLNLGRTDRIVSVSMISSWLTRAHSLGLRHLSLHIFADPFGTLLPLILSLPFIQSLTFSTDTFGLDVVQPILPALFLLTQLRYLHLREDMHHSDLTLLVKAQTKLEYLFLEDVNVKNMNIQSQTLKRLKLTWSLYSPVEMSLTFPRLEFLYMNLCFHGMLNRFYGEMPLLKKAVLKISRLCENCMPHLSDILRSLVNVEELTIYVASMLIEARKRTFHPLVEQGQELQTFPNLRKLKVSVLFHDDSIQDLICLLHHTPALESLKLVHVDQPFNRKKNGWPSKLPRDAQGNNDRVYFTNLQTDGKKDVLIKLLSKKADPRGKRANNKVVPKNRSHVIVI</sequence>
<feature type="region of interest" description="Disordered" evidence="1">
    <location>
        <begin position="1"/>
        <end position="27"/>
    </location>
</feature>
<accession>A0A833QMD4</accession>
<feature type="compositionally biased region" description="Basic residues" evidence="1">
    <location>
        <begin position="17"/>
        <end position="27"/>
    </location>
</feature>
<feature type="domain" description="F-box" evidence="2">
    <location>
        <begin position="31"/>
        <end position="79"/>
    </location>
</feature>
<evidence type="ECO:0000259" key="2">
    <source>
        <dbReference type="PROSITE" id="PS50181"/>
    </source>
</evidence>
<reference evidence="3" key="1">
    <citation type="submission" date="2020-01" db="EMBL/GenBank/DDBJ databases">
        <title>Genome sequence of Kobresia littledalei, the first chromosome-level genome in the family Cyperaceae.</title>
        <authorList>
            <person name="Qu G."/>
        </authorList>
    </citation>
    <scope>NUCLEOTIDE SEQUENCE</scope>
    <source>
        <strain evidence="3">C.B.Clarke</strain>
        <tissue evidence="3">Leaf</tissue>
    </source>
</reference>
<dbReference type="SUPFAM" id="SSF52047">
    <property type="entry name" value="RNI-like"/>
    <property type="match status" value="1"/>
</dbReference>
<dbReference type="InterPro" id="IPR032675">
    <property type="entry name" value="LRR_dom_sf"/>
</dbReference>
<evidence type="ECO:0000313" key="3">
    <source>
        <dbReference type="EMBL" id="KAF3322326.1"/>
    </source>
</evidence>
<dbReference type="InterPro" id="IPR001810">
    <property type="entry name" value="F-box_dom"/>
</dbReference>
<dbReference type="PANTHER" id="PTHR34223:SF51">
    <property type="entry name" value="OS06G0556300 PROTEIN"/>
    <property type="match status" value="1"/>
</dbReference>
<dbReference type="Gene3D" id="3.80.10.10">
    <property type="entry name" value="Ribonuclease Inhibitor"/>
    <property type="match status" value="1"/>
</dbReference>
<proteinExistence type="predicted"/>
<evidence type="ECO:0000313" key="4">
    <source>
        <dbReference type="Proteomes" id="UP000623129"/>
    </source>
</evidence>
<dbReference type="PANTHER" id="PTHR34223">
    <property type="entry name" value="OS11G0201299 PROTEIN"/>
    <property type="match status" value="1"/>
</dbReference>
<dbReference type="AlphaFoldDB" id="A0A833QMD4"/>
<dbReference type="EMBL" id="SWLB01000025">
    <property type="protein sequence ID" value="KAF3322326.1"/>
    <property type="molecule type" value="Genomic_DNA"/>
</dbReference>
<dbReference type="OrthoDB" id="668141at2759"/>
<organism evidence="3 4">
    <name type="scientific">Carex littledalei</name>
    <dbReference type="NCBI Taxonomy" id="544730"/>
    <lineage>
        <taxon>Eukaryota</taxon>
        <taxon>Viridiplantae</taxon>
        <taxon>Streptophyta</taxon>
        <taxon>Embryophyta</taxon>
        <taxon>Tracheophyta</taxon>
        <taxon>Spermatophyta</taxon>
        <taxon>Magnoliopsida</taxon>
        <taxon>Liliopsida</taxon>
        <taxon>Poales</taxon>
        <taxon>Cyperaceae</taxon>
        <taxon>Cyperoideae</taxon>
        <taxon>Cariceae</taxon>
        <taxon>Carex</taxon>
        <taxon>Carex subgen. Euthyceras</taxon>
    </lineage>
</organism>
<dbReference type="InterPro" id="IPR036047">
    <property type="entry name" value="F-box-like_dom_sf"/>
</dbReference>
<protein>
    <submittedName>
        <fullName evidence="3">F-box/FBD/LRR-repeat protein</fullName>
    </submittedName>
</protein>
<name>A0A833QMD4_9POAL</name>
<dbReference type="Proteomes" id="UP000623129">
    <property type="component" value="Unassembled WGS sequence"/>
</dbReference>
<dbReference type="SUPFAM" id="SSF81383">
    <property type="entry name" value="F-box domain"/>
    <property type="match status" value="1"/>
</dbReference>
<dbReference type="PROSITE" id="PS50181">
    <property type="entry name" value="FBOX"/>
    <property type="match status" value="1"/>
</dbReference>
<comment type="caution">
    <text evidence="3">The sequence shown here is derived from an EMBL/GenBank/DDBJ whole genome shotgun (WGS) entry which is preliminary data.</text>
</comment>
<dbReference type="CDD" id="cd22160">
    <property type="entry name" value="F-box_AtFBL13-like"/>
    <property type="match status" value="1"/>
</dbReference>
<dbReference type="Pfam" id="PF00646">
    <property type="entry name" value="F-box"/>
    <property type="match status" value="1"/>
</dbReference>
<evidence type="ECO:0000256" key="1">
    <source>
        <dbReference type="SAM" id="MobiDB-lite"/>
    </source>
</evidence>
<dbReference type="InterPro" id="IPR053197">
    <property type="entry name" value="F-box_SCFL_complex_component"/>
</dbReference>
<keyword evidence="4" id="KW-1185">Reference proteome</keyword>
<dbReference type="InterPro" id="IPR053781">
    <property type="entry name" value="F-box_AtFBL13-like"/>
</dbReference>